<keyword evidence="9" id="KW-1185">Reference proteome</keyword>
<keyword evidence="3 4" id="KW-0342">GTP-binding</keyword>
<reference evidence="8" key="1">
    <citation type="submission" date="2010-10" db="EMBL/GenBank/DDBJ databases">
        <authorList>
            <consortium name="US DOE Joint Genome Institute (JGI-PGF)"/>
            <person name="Lucas S."/>
            <person name="Copeland A."/>
            <person name="Lapidus A."/>
            <person name="Bruce D."/>
            <person name="Goodwin L."/>
            <person name="Pitluck S."/>
            <person name="Kyrpides N."/>
            <person name="Mavromatis K."/>
            <person name="Detter J.C."/>
            <person name="Han C."/>
            <person name="Land M."/>
            <person name="Hauser L."/>
            <person name="Markowitz V."/>
            <person name="Cheng J.-F."/>
            <person name="Hugenholtz P."/>
            <person name="Woyke T."/>
            <person name="Wu D."/>
            <person name="Pukall R."/>
            <person name="Wahrenburg C."/>
            <person name="Brambilla E."/>
            <person name="Klenk H.-P."/>
            <person name="Eisen J.A."/>
        </authorList>
    </citation>
    <scope>NUCLEOTIDE SEQUENCE [LARGE SCALE GENOMIC DNA]</scope>
    <source>
        <strain evidence="8">DSM 13965</strain>
    </source>
</reference>
<dbReference type="NCBIfam" id="NF003828">
    <property type="entry name" value="PRK05416.1"/>
    <property type="match status" value="1"/>
</dbReference>
<keyword evidence="8" id="KW-0808">Transferase</keyword>
<protein>
    <submittedName>
        <fullName evidence="8">P-loop-containing kinase</fullName>
    </submittedName>
</protein>
<accession>K6P0H9</accession>
<gene>
    <name evidence="8" type="ORF">ThesuDRAFT_02338</name>
</gene>
<dbReference type="EMBL" id="AENY02000003">
    <property type="protein sequence ID" value="EKP94600.1"/>
    <property type="molecule type" value="Genomic_DNA"/>
</dbReference>
<feature type="compositionally biased region" description="Low complexity" evidence="5">
    <location>
        <begin position="9"/>
        <end position="30"/>
    </location>
</feature>
<keyword evidence="8" id="KW-0418">Kinase</keyword>
<evidence type="ECO:0000313" key="9">
    <source>
        <dbReference type="Proteomes" id="UP000005710"/>
    </source>
</evidence>
<dbReference type="PANTHER" id="PTHR30448:SF0">
    <property type="entry name" value="RNASE ADAPTER PROTEIN RAPZ"/>
    <property type="match status" value="1"/>
</dbReference>
<feature type="domain" description="RapZ-like N-terminal" evidence="6">
    <location>
        <begin position="97"/>
        <end position="252"/>
    </location>
</feature>
<dbReference type="InterPro" id="IPR027417">
    <property type="entry name" value="P-loop_NTPase"/>
</dbReference>
<feature type="compositionally biased region" description="Low complexity" evidence="5">
    <location>
        <begin position="44"/>
        <end position="54"/>
    </location>
</feature>
<feature type="region of interest" description="Disordered" evidence="5">
    <location>
        <begin position="1"/>
        <end position="54"/>
    </location>
</feature>
<dbReference type="HAMAP" id="MF_00636">
    <property type="entry name" value="RapZ_like"/>
    <property type="match status" value="1"/>
</dbReference>
<keyword evidence="2 4" id="KW-0067">ATP-binding</keyword>
<dbReference type="Pfam" id="PF03668">
    <property type="entry name" value="RapZ-like_N"/>
    <property type="match status" value="1"/>
</dbReference>
<dbReference type="InterPro" id="IPR053931">
    <property type="entry name" value="RapZ_C"/>
</dbReference>
<evidence type="ECO:0000259" key="6">
    <source>
        <dbReference type="Pfam" id="PF03668"/>
    </source>
</evidence>
<organism evidence="8 9">
    <name type="scientific">Thermaerobacter subterraneus DSM 13965</name>
    <dbReference type="NCBI Taxonomy" id="867903"/>
    <lineage>
        <taxon>Bacteria</taxon>
        <taxon>Bacillati</taxon>
        <taxon>Bacillota</taxon>
        <taxon>Clostridia</taxon>
        <taxon>Eubacteriales</taxon>
        <taxon>Clostridiales Family XVII. Incertae Sedis</taxon>
        <taxon>Thermaerobacter</taxon>
    </lineage>
</organism>
<dbReference type="SUPFAM" id="SSF52540">
    <property type="entry name" value="P-loop containing nucleoside triphosphate hydrolases"/>
    <property type="match status" value="1"/>
</dbReference>
<evidence type="ECO:0000256" key="2">
    <source>
        <dbReference type="ARBA" id="ARBA00022840"/>
    </source>
</evidence>
<evidence type="ECO:0000259" key="7">
    <source>
        <dbReference type="Pfam" id="PF22740"/>
    </source>
</evidence>
<feature type="domain" description="RapZ C-terminal" evidence="7">
    <location>
        <begin position="261"/>
        <end position="378"/>
    </location>
</feature>
<dbReference type="InterPro" id="IPR053930">
    <property type="entry name" value="RapZ-like_N"/>
</dbReference>
<dbReference type="PANTHER" id="PTHR30448">
    <property type="entry name" value="RNASE ADAPTER PROTEIN RAPZ"/>
    <property type="match status" value="1"/>
</dbReference>
<evidence type="ECO:0000256" key="1">
    <source>
        <dbReference type="ARBA" id="ARBA00022741"/>
    </source>
</evidence>
<name>K6P0H9_9FIRM</name>
<reference evidence="8" key="2">
    <citation type="submission" date="2012-10" db="EMBL/GenBank/DDBJ databases">
        <title>Improved high-quality draft of Thermaerobacter subterraneus C21, DSM 13965.</title>
        <authorList>
            <consortium name="DOE Joint Genome Institute"/>
            <person name="Eisen J."/>
            <person name="Huntemann M."/>
            <person name="Wei C.-L."/>
            <person name="Han J."/>
            <person name="Detter J.C."/>
            <person name="Han C."/>
            <person name="Tapia R."/>
            <person name="Chen A."/>
            <person name="Kyrpides N."/>
            <person name="Mavromatis K."/>
            <person name="Markowitz V."/>
            <person name="Szeto E."/>
            <person name="Ivanova N."/>
            <person name="Mikhailova N."/>
            <person name="Ovchinnikova G."/>
            <person name="Pagani I."/>
            <person name="Pati A."/>
            <person name="Goodwin L."/>
            <person name="Nordberg H.P."/>
            <person name="Cantor M.N."/>
            <person name="Hua S.X."/>
            <person name="Woyke T."/>
            <person name="Eisen J."/>
            <person name="Klenk H.-P."/>
        </authorList>
    </citation>
    <scope>NUCLEOTIDE SEQUENCE [LARGE SCALE GENOMIC DNA]</scope>
    <source>
        <strain evidence="8">DSM 13965</strain>
    </source>
</reference>
<evidence type="ECO:0000256" key="3">
    <source>
        <dbReference type="ARBA" id="ARBA00023134"/>
    </source>
</evidence>
<dbReference type="GO" id="GO:0005524">
    <property type="term" value="F:ATP binding"/>
    <property type="evidence" value="ECO:0007669"/>
    <property type="project" value="UniProtKB-UniRule"/>
</dbReference>
<feature type="binding site" evidence="4">
    <location>
        <begin position="104"/>
        <end position="111"/>
    </location>
    <ligand>
        <name>ATP</name>
        <dbReference type="ChEBI" id="CHEBI:30616"/>
    </ligand>
</feature>
<sequence length="390" mass="41479">MEKAPERNPAGPAGHPDPAAGDGAPRAGEASDGVAGGGPGGPAPGVAPAVAPGAPQAAVPAVPQAASPAVPQPGVPVAAQAAAPAGQGQEAGAGRDLQLVVVTGLSGAGKTQAIHALEDLGFFCVDNLPPALLAPFAALCRQPDSPVRRVAVVMDVRGGDWFDQAVEALQELDQAGVFYRIVFLEASDEALVKRFKETRRRHPLAPQGRLLEGIRAERQRLGALRGRAHVILDTSELSPRQLRERIAQLWGGPETPRLIAHVVSFGFRYGLPADADLVFDVRFLPNPHYVPDLQPLTGLDDRVRDYVLRWPSARRLLEQLQDLLDFLLPQYINEGKTQLTVAVGCTGGQHRSVVIAEALAAHLRNQGHRVLVEHRDVERSLAERAQGKRG</sequence>
<comment type="caution">
    <text evidence="8">The sequence shown here is derived from an EMBL/GenBank/DDBJ whole genome shotgun (WGS) entry which is preliminary data.</text>
</comment>
<dbReference type="eggNOG" id="COG1660">
    <property type="taxonomic scope" value="Bacteria"/>
</dbReference>
<dbReference type="GO" id="GO:0016301">
    <property type="term" value="F:kinase activity"/>
    <property type="evidence" value="ECO:0007669"/>
    <property type="project" value="UniProtKB-KW"/>
</dbReference>
<dbReference type="GO" id="GO:0005525">
    <property type="term" value="F:GTP binding"/>
    <property type="evidence" value="ECO:0007669"/>
    <property type="project" value="UniProtKB-UniRule"/>
</dbReference>
<dbReference type="Pfam" id="PF22740">
    <property type="entry name" value="PapZ_C"/>
    <property type="match status" value="1"/>
</dbReference>
<evidence type="ECO:0000313" key="8">
    <source>
        <dbReference type="EMBL" id="EKP94600.1"/>
    </source>
</evidence>
<dbReference type="InterPro" id="IPR005337">
    <property type="entry name" value="RapZ-like"/>
</dbReference>
<evidence type="ECO:0000256" key="5">
    <source>
        <dbReference type="SAM" id="MobiDB-lite"/>
    </source>
</evidence>
<feature type="binding site" evidence="4">
    <location>
        <begin position="155"/>
        <end position="158"/>
    </location>
    <ligand>
        <name>GTP</name>
        <dbReference type="ChEBI" id="CHEBI:37565"/>
    </ligand>
</feature>
<dbReference type="AlphaFoldDB" id="K6P0H9"/>
<keyword evidence="1 4" id="KW-0547">Nucleotide-binding</keyword>
<proteinExistence type="inferred from homology"/>
<dbReference type="Proteomes" id="UP000005710">
    <property type="component" value="Unassembled WGS sequence"/>
</dbReference>
<evidence type="ECO:0000256" key="4">
    <source>
        <dbReference type="HAMAP-Rule" id="MF_00636"/>
    </source>
</evidence>
<dbReference type="HOGENOM" id="CLU_059558_0_0_9"/>
<dbReference type="STRING" id="867903.ThesuDRAFT_02338"/>
<dbReference type="Gene3D" id="3.40.50.300">
    <property type="entry name" value="P-loop containing nucleotide triphosphate hydrolases"/>
    <property type="match status" value="1"/>
</dbReference>